<keyword evidence="3 9" id="KW-0285">Flavoprotein</keyword>
<name>A0ABP7MT92_9GAMM</name>
<evidence type="ECO:0000259" key="13">
    <source>
        <dbReference type="Pfam" id="PF09335"/>
    </source>
</evidence>
<evidence type="ECO:0000313" key="15">
    <source>
        <dbReference type="Proteomes" id="UP001501565"/>
    </source>
</evidence>
<feature type="transmembrane region" description="Helical" evidence="10">
    <location>
        <begin position="132"/>
        <end position="152"/>
    </location>
</feature>
<dbReference type="PRINTS" id="PR00411">
    <property type="entry name" value="PNDRDTASEI"/>
</dbReference>
<evidence type="ECO:0000256" key="4">
    <source>
        <dbReference type="ARBA" id="ARBA00022827"/>
    </source>
</evidence>
<evidence type="ECO:0000256" key="6">
    <source>
        <dbReference type="ARBA" id="ARBA00023002"/>
    </source>
</evidence>
<evidence type="ECO:0000313" key="14">
    <source>
        <dbReference type="EMBL" id="GAA3929831.1"/>
    </source>
</evidence>
<evidence type="ECO:0000256" key="10">
    <source>
        <dbReference type="SAM" id="Phobius"/>
    </source>
</evidence>
<sequence length="726" mass="79751">MDSKKSLLLILLIGLIGSFFIFDLGQYLSLDYFTQQRESIMSFYAENPFQTAAIFVVIYILCTALSLPGAAILTLVGGAIFGLVEGTVWVSIASTVGATLAFLVSRTLLKDSVQKKFGDSLKSINQGIEKEGAFYLFGLRLVPLFPFFVINLVMGLTPIKTRQFFFVSQLGMLPGTIVYVNAGTQLGQLESLSGIASPGLIFSFVLLGIFPIIAKKIMAAIQAKKVLADYDKPKQFDTNMVVIGAGSAGLVTALIAAATKAKVSLIERHKMGGDCLNTGCVPSKALIRSAKMVSYYNRAEEYGLSTQNIEVDFPAVMERIQRVIKTIEPHDSVERFTDLGVDCVQGSAEILDPYRVKVNGEVITTRNIVISTGARPFVPPIKGIESTGYLTSDTVWEIREKPNKMLIIGGGPIGCEMAQSFNRLGVNVIQLDKSPRLMPREDKDVSEEVQKKFSKEGIDLRLGYTTKEFIKEGDQNLLLCDDADGKQQRIEFDTLLLAVGRKPNTEGFGLDNLGIGLNPNGTIEVNEYLQTKFPNVYACGDVAGPYQFTHTASHQAWYTAVNGLFGMIKKFKVDYRVIPWATFTDPEVARVGLNEQEAIEQNIPYDVTTYGIDDLDRAIADDEAHGFIKILTVPGKDKILGATIVGHHAGDIIVEYVTAMKHNLGLNKILGTIHIYPTLTETNKFVAGNWKKANAPQKVLELLPKFHRWQRGGDSKKSNQTGVEVK</sequence>
<dbReference type="InterPro" id="IPR004099">
    <property type="entry name" value="Pyr_nucl-diS_OxRdtase_dimer"/>
</dbReference>
<dbReference type="InterPro" id="IPR016156">
    <property type="entry name" value="FAD/NAD-linked_Rdtase_dimer_sf"/>
</dbReference>
<accession>A0ABP7MT92</accession>
<comment type="cofactor">
    <cofactor evidence="1">
        <name>FAD</name>
        <dbReference type="ChEBI" id="CHEBI:57692"/>
    </cofactor>
</comment>
<feature type="transmembrane region" description="Helical" evidence="10">
    <location>
        <begin position="194"/>
        <end position="214"/>
    </location>
</feature>
<feature type="transmembrane region" description="Helical" evidence="10">
    <location>
        <begin position="240"/>
        <end position="258"/>
    </location>
</feature>
<protein>
    <submittedName>
        <fullName evidence="14">Bifunctional TVP38/TMEM64 family protein/FAD-dependent oxidoreductase</fullName>
    </submittedName>
</protein>
<evidence type="ECO:0000256" key="3">
    <source>
        <dbReference type="ARBA" id="ARBA00022630"/>
    </source>
</evidence>
<comment type="similarity">
    <text evidence="2 9">Belongs to the class-I pyridine nucleotide-disulfide oxidoreductase family.</text>
</comment>
<feature type="transmembrane region" description="Helical" evidence="10">
    <location>
        <begin position="49"/>
        <end position="76"/>
    </location>
</feature>
<organism evidence="14 15">
    <name type="scientific">Litoribacillus peritrichatus</name>
    <dbReference type="NCBI Taxonomy" id="718191"/>
    <lineage>
        <taxon>Bacteria</taxon>
        <taxon>Pseudomonadati</taxon>
        <taxon>Pseudomonadota</taxon>
        <taxon>Gammaproteobacteria</taxon>
        <taxon>Oceanospirillales</taxon>
        <taxon>Oceanospirillaceae</taxon>
        <taxon>Litoribacillus</taxon>
    </lineage>
</organism>
<feature type="transmembrane region" description="Helical" evidence="10">
    <location>
        <begin position="7"/>
        <end position="29"/>
    </location>
</feature>
<feature type="domain" description="FAD/NAD(P)-binding" evidence="12">
    <location>
        <begin position="239"/>
        <end position="556"/>
    </location>
</feature>
<reference evidence="15" key="1">
    <citation type="journal article" date="2019" name="Int. J. Syst. Evol. Microbiol.">
        <title>The Global Catalogue of Microorganisms (GCM) 10K type strain sequencing project: providing services to taxonomists for standard genome sequencing and annotation.</title>
        <authorList>
            <consortium name="The Broad Institute Genomics Platform"/>
            <consortium name="The Broad Institute Genome Sequencing Center for Infectious Disease"/>
            <person name="Wu L."/>
            <person name="Ma J."/>
        </authorList>
    </citation>
    <scope>NUCLEOTIDE SEQUENCE [LARGE SCALE GENOMIC DNA]</scope>
    <source>
        <strain evidence="15">JCM 17551</strain>
    </source>
</reference>
<evidence type="ECO:0000256" key="2">
    <source>
        <dbReference type="ARBA" id="ARBA00007532"/>
    </source>
</evidence>
<keyword evidence="7" id="KW-1015">Disulfide bond</keyword>
<keyword evidence="8 9" id="KW-0676">Redox-active center</keyword>
<evidence type="ECO:0000259" key="11">
    <source>
        <dbReference type="Pfam" id="PF02852"/>
    </source>
</evidence>
<evidence type="ECO:0000256" key="9">
    <source>
        <dbReference type="RuleBase" id="RU003691"/>
    </source>
</evidence>
<evidence type="ECO:0000256" key="1">
    <source>
        <dbReference type="ARBA" id="ARBA00001974"/>
    </source>
</evidence>
<evidence type="ECO:0000256" key="8">
    <source>
        <dbReference type="ARBA" id="ARBA00023284"/>
    </source>
</evidence>
<dbReference type="SUPFAM" id="SSF55424">
    <property type="entry name" value="FAD/NAD-linked reductases, dimerisation (C-terminal) domain"/>
    <property type="match status" value="1"/>
</dbReference>
<keyword evidence="10" id="KW-1133">Transmembrane helix</keyword>
<evidence type="ECO:0000256" key="7">
    <source>
        <dbReference type="ARBA" id="ARBA00023157"/>
    </source>
</evidence>
<dbReference type="EMBL" id="BAABBN010000007">
    <property type="protein sequence ID" value="GAA3929831.1"/>
    <property type="molecule type" value="Genomic_DNA"/>
</dbReference>
<dbReference type="Gene3D" id="3.50.50.60">
    <property type="entry name" value="FAD/NAD(P)-binding domain"/>
    <property type="match status" value="2"/>
</dbReference>
<comment type="caution">
    <text evidence="14">The sequence shown here is derived from an EMBL/GenBank/DDBJ whole genome shotgun (WGS) entry which is preliminary data.</text>
</comment>
<dbReference type="Proteomes" id="UP001501565">
    <property type="component" value="Unassembled WGS sequence"/>
</dbReference>
<gene>
    <name evidence="14" type="ORF">GCM10022277_28050</name>
</gene>
<dbReference type="PRINTS" id="PR00368">
    <property type="entry name" value="FADPNR"/>
</dbReference>
<feature type="domain" description="VTT" evidence="13">
    <location>
        <begin position="71"/>
        <end position="184"/>
    </location>
</feature>
<keyword evidence="15" id="KW-1185">Reference proteome</keyword>
<evidence type="ECO:0000259" key="12">
    <source>
        <dbReference type="Pfam" id="PF07992"/>
    </source>
</evidence>
<feature type="transmembrane region" description="Helical" evidence="10">
    <location>
        <begin position="164"/>
        <end position="182"/>
    </location>
</feature>
<dbReference type="PANTHER" id="PTHR43014">
    <property type="entry name" value="MERCURIC REDUCTASE"/>
    <property type="match status" value="1"/>
</dbReference>
<dbReference type="RefSeq" id="WP_344799178.1">
    <property type="nucleotide sequence ID" value="NZ_BAABBN010000007.1"/>
</dbReference>
<dbReference type="Gene3D" id="3.30.390.30">
    <property type="match status" value="1"/>
</dbReference>
<dbReference type="InterPro" id="IPR023753">
    <property type="entry name" value="FAD/NAD-binding_dom"/>
</dbReference>
<dbReference type="PANTHER" id="PTHR43014:SF2">
    <property type="entry name" value="MERCURIC REDUCTASE"/>
    <property type="match status" value="1"/>
</dbReference>
<dbReference type="InterPro" id="IPR036188">
    <property type="entry name" value="FAD/NAD-bd_sf"/>
</dbReference>
<evidence type="ECO:0000256" key="5">
    <source>
        <dbReference type="ARBA" id="ARBA00022857"/>
    </source>
</evidence>
<dbReference type="SUPFAM" id="SSF51905">
    <property type="entry name" value="FAD/NAD(P)-binding domain"/>
    <property type="match status" value="1"/>
</dbReference>
<dbReference type="InterPro" id="IPR032816">
    <property type="entry name" value="VTT_dom"/>
</dbReference>
<keyword evidence="5" id="KW-0521">NADP</keyword>
<dbReference type="InterPro" id="IPR012999">
    <property type="entry name" value="Pyr_OxRdtase_I_AS"/>
</dbReference>
<keyword evidence="10" id="KW-0812">Transmembrane</keyword>
<dbReference type="Pfam" id="PF02852">
    <property type="entry name" value="Pyr_redox_dim"/>
    <property type="match status" value="1"/>
</dbReference>
<feature type="transmembrane region" description="Helical" evidence="10">
    <location>
        <begin position="88"/>
        <end position="109"/>
    </location>
</feature>
<dbReference type="Pfam" id="PF07992">
    <property type="entry name" value="Pyr_redox_2"/>
    <property type="match status" value="1"/>
</dbReference>
<dbReference type="Pfam" id="PF09335">
    <property type="entry name" value="VTT_dom"/>
    <property type="match status" value="1"/>
</dbReference>
<dbReference type="PROSITE" id="PS00076">
    <property type="entry name" value="PYRIDINE_REDOX_1"/>
    <property type="match status" value="1"/>
</dbReference>
<keyword evidence="10" id="KW-0472">Membrane</keyword>
<feature type="domain" description="Pyridine nucleotide-disulphide oxidoreductase dimerisation" evidence="11">
    <location>
        <begin position="578"/>
        <end position="682"/>
    </location>
</feature>
<keyword evidence="4 9" id="KW-0274">FAD</keyword>
<proteinExistence type="inferred from homology"/>
<keyword evidence="6 9" id="KW-0560">Oxidoreductase</keyword>